<name>A0A2R6C7B3_9ARCH</name>
<organism evidence="5 6">
    <name type="scientific">Candidatus Marsarchaeota G2 archaeon BE_D</name>
    <dbReference type="NCBI Taxonomy" id="1978158"/>
    <lineage>
        <taxon>Archaea</taxon>
        <taxon>Candidatus Marsarchaeota</taxon>
        <taxon>Candidatus Marsarchaeota group 2</taxon>
    </lineage>
</organism>
<evidence type="ECO:0000313" key="6">
    <source>
        <dbReference type="Proteomes" id="UP000242015"/>
    </source>
</evidence>
<evidence type="ECO:0000256" key="2">
    <source>
        <dbReference type="ARBA" id="ARBA00038825"/>
    </source>
</evidence>
<accession>A0A2R6C7B3</accession>
<comment type="caution">
    <text evidence="5">The sequence shown here is derived from an EMBL/GenBank/DDBJ whole genome shotgun (WGS) entry which is preliminary data.</text>
</comment>
<reference evidence="5 6" key="1">
    <citation type="submission" date="2017-04" db="EMBL/GenBank/DDBJ databases">
        <title>Novel microbial lineages endemic to geothermal iron-oxide mats fill important gaps in the evolutionary history of Archaea.</title>
        <authorList>
            <person name="Jay Z.J."/>
            <person name="Beam J.P."/>
            <person name="Dlakic M."/>
            <person name="Rusch D.B."/>
            <person name="Kozubal M.A."/>
            <person name="Inskeep W.P."/>
        </authorList>
    </citation>
    <scope>NUCLEOTIDE SEQUENCE [LARGE SCALE GENOMIC DNA]</scope>
    <source>
        <strain evidence="5">BE_D</strain>
    </source>
</reference>
<dbReference type="PANTHER" id="PTHR10668:SF103">
    <property type="entry name" value="PYRIDINE NUCLEOTIDE-DISULFIDE OXIDOREDUCTASE DOMAIN-CONTAINING PROTEIN 2"/>
    <property type="match status" value="1"/>
</dbReference>
<proteinExistence type="predicted"/>
<dbReference type="Pfam" id="PF01593">
    <property type="entry name" value="Amino_oxidase"/>
    <property type="match status" value="1"/>
</dbReference>
<dbReference type="Proteomes" id="UP000242015">
    <property type="component" value="Unassembled WGS sequence"/>
</dbReference>
<dbReference type="GO" id="GO:0016491">
    <property type="term" value="F:oxidoreductase activity"/>
    <property type="evidence" value="ECO:0007669"/>
    <property type="project" value="InterPro"/>
</dbReference>
<evidence type="ECO:0000313" key="5">
    <source>
        <dbReference type="EMBL" id="PSO06740.1"/>
    </source>
</evidence>
<comment type="subunit">
    <text evidence="2">Interacts with COX5B; this interaction may contribute to localize PYROXD2 to the inner face of the inner mitochondrial membrane.</text>
</comment>
<feature type="domain" description="Amine oxidase" evidence="4">
    <location>
        <begin position="12"/>
        <end position="500"/>
    </location>
</feature>
<dbReference type="Gene3D" id="3.50.50.60">
    <property type="entry name" value="FAD/NAD(P)-binding domain"/>
    <property type="match status" value="2"/>
</dbReference>
<gene>
    <name evidence="5" type="ORF">B9Q04_14505</name>
</gene>
<comment type="function">
    <text evidence="1">Probable oxidoreductase that may play a role as regulator of mitochondrial function.</text>
</comment>
<dbReference type="SUPFAM" id="SSF51905">
    <property type="entry name" value="FAD/NAD(P)-binding domain"/>
    <property type="match status" value="1"/>
</dbReference>
<dbReference type="InterPro" id="IPR036188">
    <property type="entry name" value="FAD/NAD-bd_sf"/>
</dbReference>
<dbReference type="InterPro" id="IPR002937">
    <property type="entry name" value="Amino_oxidase"/>
</dbReference>
<evidence type="ECO:0000259" key="4">
    <source>
        <dbReference type="Pfam" id="PF01593"/>
    </source>
</evidence>
<evidence type="ECO:0000256" key="3">
    <source>
        <dbReference type="ARBA" id="ARBA00040298"/>
    </source>
</evidence>
<protein>
    <recommendedName>
        <fullName evidence="3">Pyridine nucleotide-disulfide oxidoreductase domain-containing protein 2</fullName>
    </recommendedName>
</protein>
<dbReference type="PANTHER" id="PTHR10668">
    <property type="entry name" value="PHYTOENE DEHYDROGENASE"/>
    <property type="match status" value="1"/>
</dbReference>
<sequence length="511" mass="55748">MRRSDCGGGHNGLVCGSYLAKAGLKVCVLERRNVVGGAAVTEELWPGFKISRASYVPSMMPKVIQELNLEAYGLKIFPIDPQEFVPFPDGRHLFFYESREKTAEEIRKFSARDARSYLKFAEFMEKFVETVEILFSIPPPPMSELLSLMAGDDVEEVIRQVLLTSCRDLLDEWFESEEVKAALCMRGVLNTSMGPDSIGTSYILATSVGKPKYKYAVGGTGAVSQSLASCFESLGGVIMTSSEVEKILIEGDRAVGVKLTSGKEITSKVVVSNADPKSTFLRLVGRDHLDKDFARKIEKLNSRGTSFKINLALSQPLYFKSIPDNTIGPPQKALLNISPSVDYVQRAYDECKWGRIPDQPPLSVFCQTAWDSTVAPAGKHTLSIISKYNPYHLASGSWDDLKDAAINNALNTLGLYAPNVSQSILHIDALSPLDLERVFGLTEGNVTHIDQTLNQMLSFRPTRECSRYATPIAGLYLCGAGTHPGGGVTGAPGHNAAQVILGDLKTLGNHS</sequence>
<dbReference type="AlphaFoldDB" id="A0A2R6C7B3"/>
<evidence type="ECO:0000256" key="1">
    <source>
        <dbReference type="ARBA" id="ARBA00037217"/>
    </source>
</evidence>
<dbReference type="EMBL" id="NEXF01000412">
    <property type="protein sequence ID" value="PSO06740.1"/>
    <property type="molecule type" value="Genomic_DNA"/>
</dbReference>